<dbReference type="RefSeq" id="WP_072854108.1">
    <property type="nucleotide sequence ID" value="NZ_FQVI01000025.1"/>
</dbReference>
<dbReference type="PROSITE" id="PS50977">
    <property type="entry name" value="HTH_TETR_2"/>
    <property type="match status" value="1"/>
</dbReference>
<keyword evidence="1 2" id="KW-0238">DNA-binding</keyword>
<accession>A0A1M5B990</accession>
<dbReference type="EMBL" id="FQVI01000025">
    <property type="protein sequence ID" value="SHF39008.1"/>
    <property type="molecule type" value="Genomic_DNA"/>
</dbReference>
<dbReference type="STRING" id="1122155.SAMN02745158_03542"/>
<feature type="DNA-binding region" description="H-T-H motif" evidence="2">
    <location>
        <begin position="26"/>
        <end position="45"/>
    </location>
</feature>
<name>A0A1M5B990_9CLOT</name>
<dbReference type="AlphaFoldDB" id="A0A1M5B990"/>
<evidence type="ECO:0000313" key="5">
    <source>
        <dbReference type="Proteomes" id="UP000184245"/>
    </source>
</evidence>
<dbReference type="InterPro" id="IPR009057">
    <property type="entry name" value="Homeodomain-like_sf"/>
</dbReference>
<reference evidence="4 5" key="1">
    <citation type="submission" date="2016-11" db="EMBL/GenBank/DDBJ databases">
        <authorList>
            <person name="Jaros S."/>
            <person name="Januszkiewicz K."/>
            <person name="Wedrychowicz H."/>
        </authorList>
    </citation>
    <scope>NUCLEOTIDE SEQUENCE [LARGE SCALE GENOMIC DNA]</scope>
    <source>
        <strain evidence="4 5">DSM 17459</strain>
    </source>
</reference>
<gene>
    <name evidence="4" type="ORF">SAMN02745158_03542</name>
</gene>
<evidence type="ECO:0000256" key="2">
    <source>
        <dbReference type="PROSITE-ProRule" id="PRU00335"/>
    </source>
</evidence>
<evidence type="ECO:0000256" key="1">
    <source>
        <dbReference type="ARBA" id="ARBA00023125"/>
    </source>
</evidence>
<organism evidence="4 5">
    <name type="scientific">Lactonifactor longoviformis DSM 17459</name>
    <dbReference type="NCBI Taxonomy" id="1122155"/>
    <lineage>
        <taxon>Bacteria</taxon>
        <taxon>Bacillati</taxon>
        <taxon>Bacillota</taxon>
        <taxon>Clostridia</taxon>
        <taxon>Eubacteriales</taxon>
        <taxon>Clostridiaceae</taxon>
        <taxon>Lactonifactor</taxon>
    </lineage>
</organism>
<protein>
    <submittedName>
        <fullName evidence="4">Transcriptional regulator, TetR family</fullName>
    </submittedName>
</protein>
<sequence>MAENKKKELIQKTYEILKDVGPEDTKIRTIASKANCTSTVIYRHFNDLDHLLLFASIKFLEDYMVDLQKIFNSNMNALDMGVLMWESFSKYAFQNIHVFETLFWGKYKENLGDTIFEYYQLFPDEWIHSDGLSASVFFNDDLQGRNRIMLRRAASTGYFTFDDAMLLSDLECCLFHGVLMEYKDVYRQPGMAEEGHERFMKMLDSLIVRYRIK</sequence>
<keyword evidence="5" id="KW-1185">Reference proteome</keyword>
<evidence type="ECO:0000259" key="3">
    <source>
        <dbReference type="PROSITE" id="PS50977"/>
    </source>
</evidence>
<feature type="domain" description="HTH tetR-type" evidence="3">
    <location>
        <begin position="3"/>
        <end position="63"/>
    </location>
</feature>
<proteinExistence type="predicted"/>
<dbReference type="Gene3D" id="1.10.357.10">
    <property type="entry name" value="Tetracycline Repressor, domain 2"/>
    <property type="match status" value="1"/>
</dbReference>
<dbReference type="Proteomes" id="UP000184245">
    <property type="component" value="Unassembled WGS sequence"/>
</dbReference>
<dbReference type="GO" id="GO:0003677">
    <property type="term" value="F:DNA binding"/>
    <property type="evidence" value="ECO:0007669"/>
    <property type="project" value="UniProtKB-UniRule"/>
</dbReference>
<dbReference type="OrthoDB" id="5366068at2"/>
<evidence type="ECO:0000313" key="4">
    <source>
        <dbReference type="EMBL" id="SHF39008.1"/>
    </source>
</evidence>
<dbReference type="InterPro" id="IPR001647">
    <property type="entry name" value="HTH_TetR"/>
</dbReference>
<dbReference type="SUPFAM" id="SSF46689">
    <property type="entry name" value="Homeodomain-like"/>
    <property type="match status" value="1"/>
</dbReference>